<dbReference type="Proteomes" id="UP000054618">
    <property type="component" value="Unassembled WGS sequence"/>
</dbReference>
<feature type="binding site" evidence="4">
    <location>
        <position position="70"/>
    </location>
    <ligand>
        <name>FMN</name>
        <dbReference type="ChEBI" id="CHEBI:58210"/>
    </ligand>
</feature>
<evidence type="ECO:0000313" key="7">
    <source>
        <dbReference type="Proteomes" id="UP000054618"/>
    </source>
</evidence>
<dbReference type="PANTHER" id="PTHR10851">
    <property type="entry name" value="PYRIDOXINE-5-PHOSPHATE OXIDASE"/>
    <property type="match status" value="1"/>
</dbReference>
<comment type="caution">
    <text evidence="6">The sequence shown here is derived from an EMBL/GenBank/DDBJ whole genome shotgun (WGS) entry which is preliminary data.</text>
</comment>
<evidence type="ECO:0000313" key="6">
    <source>
        <dbReference type="EMBL" id="KTD45471.1"/>
    </source>
</evidence>
<evidence type="ECO:0000256" key="1">
    <source>
        <dbReference type="ARBA" id="ARBA00022630"/>
    </source>
</evidence>
<feature type="domain" description="Pyridoxamine 5'-phosphate oxidase N-terminal" evidence="5">
    <location>
        <begin position="20"/>
        <end position="120"/>
    </location>
</feature>
<dbReference type="Pfam" id="PF01243">
    <property type="entry name" value="PNPOx_N"/>
    <property type="match status" value="1"/>
</dbReference>
<comment type="cofactor">
    <cofactor evidence="4">
        <name>FMN</name>
        <dbReference type="ChEBI" id="CHEBI:58210"/>
    </cofactor>
    <text evidence="4">Binds 1 FMN per subunit.</text>
</comment>
<keyword evidence="2 4" id="KW-0288">FMN</keyword>
<gene>
    <name evidence="6" type="ORF">Lqui_2942</name>
</gene>
<name>A0A0W0XLK8_9GAMM</name>
<dbReference type="InterPro" id="IPR011576">
    <property type="entry name" value="Pyridox_Oxase_N"/>
</dbReference>
<dbReference type="PATRIC" id="fig|45073.5.peg.3120"/>
<dbReference type="AlphaFoldDB" id="A0A0W0XLK8"/>
<evidence type="ECO:0000256" key="3">
    <source>
        <dbReference type="ARBA" id="ARBA00023002"/>
    </source>
</evidence>
<accession>A0A0W0XLK8</accession>
<dbReference type="GO" id="GO:0010181">
    <property type="term" value="F:FMN binding"/>
    <property type="evidence" value="ECO:0007669"/>
    <property type="project" value="InterPro"/>
</dbReference>
<dbReference type="STRING" id="45073.Lqui_2942"/>
<feature type="binding site" evidence="4">
    <location>
        <begin position="63"/>
        <end position="64"/>
    </location>
    <ligand>
        <name>FMN</name>
        <dbReference type="ChEBI" id="CHEBI:58210"/>
    </ligand>
</feature>
<dbReference type="RefSeq" id="WP_234999865.1">
    <property type="nucleotide sequence ID" value="NZ_CAAAIK010000017.1"/>
</dbReference>
<dbReference type="PIRSF" id="PIRSF000190">
    <property type="entry name" value="Pyd_amn-ph_oxd"/>
    <property type="match status" value="1"/>
</dbReference>
<proteinExistence type="predicted"/>
<evidence type="ECO:0000256" key="4">
    <source>
        <dbReference type="PIRSR" id="PIRSR000190-2"/>
    </source>
</evidence>
<evidence type="ECO:0000256" key="2">
    <source>
        <dbReference type="ARBA" id="ARBA00022643"/>
    </source>
</evidence>
<organism evidence="6 7">
    <name type="scientific">Legionella quinlivanii</name>
    <dbReference type="NCBI Taxonomy" id="45073"/>
    <lineage>
        <taxon>Bacteria</taxon>
        <taxon>Pseudomonadati</taxon>
        <taxon>Pseudomonadota</taxon>
        <taxon>Gammaproteobacteria</taxon>
        <taxon>Legionellales</taxon>
        <taxon>Legionellaceae</taxon>
        <taxon>Legionella</taxon>
    </lineage>
</organism>
<reference evidence="6 7" key="1">
    <citation type="submission" date="2015-11" db="EMBL/GenBank/DDBJ databases">
        <title>Genomic analysis of 38 Legionella species identifies large and diverse effector repertoires.</title>
        <authorList>
            <person name="Burstein D."/>
            <person name="Amaro F."/>
            <person name="Zusman T."/>
            <person name="Lifshitz Z."/>
            <person name="Cohen O."/>
            <person name="Gilbert J.A."/>
            <person name="Pupko T."/>
            <person name="Shuman H.A."/>
            <person name="Segal G."/>
        </authorList>
    </citation>
    <scope>NUCLEOTIDE SEQUENCE [LARGE SCALE GENOMIC DNA]</scope>
    <source>
        <strain evidence="6 7">CDC#1442-AUS-E</strain>
    </source>
</reference>
<protein>
    <submittedName>
        <fullName evidence="6">Pyridoxamine 5'-phosphate oxidase</fullName>
    </submittedName>
</protein>
<dbReference type="Gene3D" id="2.30.110.10">
    <property type="entry name" value="Electron Transport, Fmn-binding Protein, Chain A"/>
    <property type="match status" value="1"/>
</dbReference>
<keyword evidence="7" id="KW-1185">Reference proteome</keyword>
<dbReference type="GO" id="GO:0004733">
    <property type="term" value="F:pyridoxamine phosphate oxidase activity"/>
    <property type="evidence" value="ECO:0007669"/>
    <property type="project" value="InterPro"/>
</dbReference>
<sequence>MSKTIQITDHQPLDLLKKWLEEEASAGAQYAQHAVLSTQGLNGAGHGRVVAIREICGEELLFFTQKITRKVQEIQNNASVSLTFWFERHAREVIVEGEARFLSEEVNASYWNAYPKWAQIRFCSYAPTSGLPIENKEILENKRKKIEGTAGQDPLPLSPDYYGIAVKPQRFLFYSYRLDELSDVWEYHSEPQGFTVKRLSP</sequence>
<dbReference type="InterPro" id="IPR000659">
    <property type="entry name" value="Pyridox_Oxase"/>
</dbReference>
<evidence type="ECO:0000259" key="5">
    <source>
        <dbReference type="Pfam" id="PF01243"/>
    </source>
</evidence>
<dbReference type="PANTHER" id="PTHR10851:SF0">
    <property type="entry name" value="PYRIDOXINE-5'-PHOSPHATE OXIDASE"/>
    <property type="match status" value="1"/>
</dbReference>
<dbReference type="InterPro" id="IPR012349">
    <property type="entry name" value="Split_barrel_FMN-bd"/>
</dbReference>
<keyword evidence="1" id="KW-0285">Flavoprotein</keyword>
<keyword evidence="3" id="KW-0560">Oxidoreductase</keyword>
<feature type="binding site" evidence="4">
    <location>
        <position position="69"/>
    </location>
    <ligand>
        <name>FMN</name>
        <dbReference type="ChEBI" id="CHEBI:58210"/>
    </ligand>
</feature>
<dbReference type="SUPFAM" id="SSF50475">
    <property type="entry name" value="FMN-binding split barrel"/>
    <property type="match status" value="1"/>
</dbReference>
<dbReference type="EMBL" id="LNYS01000025">
    <property type="protein sequence ID" value="KTD45471.1"/>
    <property type="molecule type" value="Genomic_DNA"/>
</dbReference>
<dbReference type="GO" id="GO:0008615">
    <property type="term" value="P:pyridoxine biosynthetic process"/>
    <property type="evidence" value="ECO:0007669"/>
    <property type="project" value="InterPro"/>
</dbReference>